<dbReference type="PROSITE" id="PS51257">
    <property type="entry name" value="PROKAR_LIPOPROTEIN"/>
    <property type="match status" value="1"/>
</dbReference>
<dbReference type="Proteomes" id="UP001464555">
    <property type="component" value="Unassembled WGS sequence"/>
</dbReference>
<evidence type="ECO:0008006" key="4">
    <source>
        <dbReference type="Google" id="ProtNLM"/>
    </source>
</evidence>
<keyword evidence="1" id="KW-0732">Signal</keyword>
<protein>
    <recommendedName>
        <fullName evidence="4">LVIVD repeat-containing protein</fullName>
    </recommendedName>
</protein>
<keyword evidence="3" id="KW-1185">Reference proteome</keyword>
<evidence type="ECO:0000313" key="3">
    <source>
        <dbReference type="Proteomes" id="UP001464555"/>
    </source>
</evidence>
<name>A0ABU9HT18_9FLAO</name>
<gene>
    <name evidence="2" type="ORF">AAEO56_03415</name>
</gene>
<dbReference type="EMBL" id="JBBYHR010000002">
    <property type="protein sequence ID" value="MEL1243302.1"/>
    <property type="molecule type" value="Genomic_DNA"/>
</dbReference>
<organism evidence="2 3">
    <name type="scientific">Flavobacterium arundinis</name>
    <dbReference type="NCBI Taxonomy" id="3139143"/>
    <lineage>
        <taxon>Bacteria</taxon>
        <taxon>Pseudomonadati</taxon>
        <taxon>Bacteroidota</taxon>
        <taxon>Flavobacteriia</taxon>
        <taxon>Flavobacteriales</taxon>
        <taxon>Flavobacteriaceae</taxon>
        <taxon>Flavobacterium</taxon>
    </lineage>
</organism>
<comment type="caution">
    <text evidence="2">The sequence shown here is derived from an EMBL/GenBank/DDBJ whole genome shotgun (WGS) entry which is preliminary data.</text>
</comment>
<reference evidence="2 3" key="1">
    <citation type="submission" date="2024-04" db="EMBL/GenBank/DDBJ databases">
        <title>Flavobacterium sp. DGU11 16S ribosomal RNA gene Genome sequencing and assembly.</title>
        <authorList>
            <person name="Park S."/>
        </authorList>
    </citation>
    <scope>NUCLEOTIDE SEQUENCE [LARGE SCALE GENOMIC DNA]</scope>
    <source>
        <strain evidence="2 3">DGU11</strain>
    </source>
</reference>
<evidence type="ECO:0000256" key="1">
    <source>
        <dbReference type="SAM" id="SignalP"/>
    </source>
</evidence>
<dbReference type="RefSeq" id="WP_341695626.1">
    <property type="nucleotide sequence ID" value="NZ_JBBYHR010000002.1"/>
</dbReference>
<proteinExistence type="predicted"/>
<feature type="chain" id="PRO_5045610876" description="LVIVD repeat-containing protein" evidence="1">
    <location>
        <begin position="26"/>
        <end position="169"/>
    </location>
</feature>
<sequence>MKHLRLIFAGLPLLLLAGCYGYGNGDDVVLTDPAPQQYNAVVMGRTEFEEAVHMMPAKPITKAGKIYIKDNYLFINDVNKGFHVFNYTDPLNPIPLGFLNIPGSTDLAMSDNVMYINQATDLVTMLFQDVGNTVIVTKRNRDVFPALQSPNGTVGQVADNEVVIGWEEI</sequence>
<accession>A0ABU9HT18</accession>
<feature type="signal peptide" evidence="1">
    <location>
        <begin position="1"/>
        <end position="25"/>
    </location>
</feature>
<evidence type="ECO:0000313" key="2">
    <source>
        <dbReference type="EMBL" id="MEL1243302.1"/>
    </source>
</evidence>